<organism evidence="1 2">
    <name type="scientific">Dendrobium chrysotoxum</name>
    <name type="common">Orchid</name>
    <dbReference type="NCBI Taxonomy" id="161865"/>
    <lineage>
        <taxon>Eukaryota</taxon>
        <taxon>Viridiplantae</taxon>
        <taxon>Streptophyta</taxon>
        <taxon>Embryophyta</taxon>
        <taxon>Tracheophyta</taxon>
        <taxon>Spermatophyta</taxon>
        <taxon>Magnoliopsida</taxon>
        <taxon>Liliopsida</taxon>
        <taxon>Asparagales</taxon>
        <taxon>Orchidaceae</taxon>
        <taxon>Epidendroideae</taxon>
        <taxon>Malaxideae</taxon>
        <taxon>Dendrobiinae</taxon>
        <taxon>Dendrobium</taxon>
    </lineage>
</organism>
<protein>
    <submittedName>
        <fullName evidence="1">Uncharacterized protein</fullName>
    </submittedName>
</protein>
<dbReference type="AlphaFoldDB" id="A0AAV7H7D8"/>
<gene>
    <name evidence="1" type="ORF">IEQ34_004904</name>
</gene>
<accession>A0AAV7H7D8</accession>
<evidence type="ECO:0000313" key="2">
    <source>
        <dbReference type="Proteomes" id="UP000775213"/>
    </source>
</evidence>
<comment type="caution">
    <text evidence="1">The sequence shown here is derived from an EMBL/GenBank/DDBJ whole genome shotgun (WGS) entry which is preliminary data.</text>
</comment>
<name>A0AAV7H7D8_DENCH</name>
<sequence length="120" mass="13407">MAVCQQADPGFLDGSAKSRSFLEALSRSSIPVLLSWRSCSVGLGRGVFALAEPFKFLLVGFFPSRRPYLASIQNIFLNLRFNGVFSVTLLDQSHVLIKLENDIDYSRVFCHRSYLVSIVS</sequence>
<dbReference type="Proteomes" id="UP000775213">
    <property type="component" value="Unassembled WGS sequence"/>
</dbReference>
<dbReference type="EMBL" id="JAGFBR010000006">
    <property type="protein sequence ID" value="KAH0464801.1"/>
    <property type="molecule type" value="Genomic_DNA"/>
</dbReference>
<reference evidence="1 2" key="1">
    <citation type="journal article" date="2021" name="Hortic Res">
        <title>Chromosome-scale assembly of the Dendrobium chrysotoxum genome enhances the understanding of orchid evolution.</title>
        <authorList>
            <person name="Zhang Y."/>
            <person name="Zhang G.Q."/>
            <person name="Zhang D."/>
            <person name="Liu X.D."/>
            <person name="Xu X.Y."/>
            <person name="Sun W.H."/>
            <person name="Yu X."/>
            <person name="Zhu X."/>
            <person name="Wang Z.W."/>
            <person name="Zhao X."/>
            <person name="Zhong W.Y."/>
            <person name="Chen H."/>
            <person name="Yin W.L."/>
            <person name="Huang T."/>
            <person name="Niu S.C."/>
            <person name="Liu Z.J."/>
        </authorList>
    </citation>
    <scope>NUCLEOTIDE SEQUENCE [LARGE SCALE GENOMIC DNA]</scope>
    <source>
        <strain evidence="1">Lindl</strain>
    </source>
</reference>
<proteinExistence type="predicted"/>
<keyword evidence="2" id="KW-1185">Reference proteome</keyword>
<evidence type="ECO:0000313" key="1">
    <source>
        <dbReference type="EMBL" id="KAH0464801.1"/>
    </source>
</evidence>